<comment type="caution">
    <text evidence="2">The sequence shown here is derived from an EMBL/GenBank/DDBJ whole genome shotgun (WGS) entry which is preliminary data.</text>
</comment>
<dbReference type="Proteomes" id="UP000322025">
    <property type="component" value="Unassembled WGS sequence"/>
</dbReference>
<dbReference type="RefSeq" id="WP_150311384.1">
    <property type="nucleotide sequence ID" value="NZ_VMSO01000021.1"/>
</dbReference>
<evidence type="ECO:0000256" key="1">
    <source>
        <dbReference type="SAM" id="MobiDB-lite"/>
    </source>
</evidence>
<proteinExistence type="predicted"/>
<accession>A0A5M9HV57</accession>
<dbReference type="EMBL" id="VMSO01000021">
    <property type="protein sequence ID" value="KAA8500578.1"/>
    <property type="molecule type" value="Genomic_DNA"/>
</dbReference>
<dbReference type="AlphaFoldDB" id="A0A5M9HV57"/>
<reference evidence="2" key="1">
    <citation type="submission" date="2019-07" db="EMBL/GenBank/DDBJ databases">
        <authorList>
            <person name="Wongkuna S."/>
            <person name="Scaria J."/>
        </authorList>
    </citation>
    <scope>NUCLEOTIDE SEQUENCE [LARGE SCALE GENOMIC DNA]</scope>
    <source>
        <strain evidence="2">SW178</strain>
    </source>
</reference>
<name>A0A5M9HV57_9FIRM</name>
<evidence type="ECO:0000313" key="3">
    <source>
        <dbReference type="Proteomes" id="UP000322025"/>
    </source>
</evidence>
<feature type="region of interest" description="Disordered" evidence="1">
    <location>
        <begin position="1"/>
        <end position="26"/>
    </location>
</feature>
<sequence>MEDDYSSYNLTNFSGNQSENTVSGSAEKLEGMDTIWELDAEEPEEVNISYSLMVTSGKAKLVYVDPEGTVSTLLECSAGEDAGQSASETIEVREGENRIRLVGAEGTGLEYEFTADKGDVEAFGD</sequence>
<organism evidence="2 3">
    <name type="scientific">Mediterraneibacter catenae</name>
    <dbReference type="NCBI Taxonomy" id="2594882"/>
    <lineage>
        <taxon>Bacteria</taxon>
        <taxon>Bacillati</taxon>
        <taxon>Bacillota</taxon>
        <taxon>Clostridia</taxon>
        <taxon>Lachnospirales</taxon>
        <taxon>Lachnospiraceae</taxon>
        <taxon>Mediterraneibacter</taxon>
    </lineage>
</organism>
<dbReference type="OrthoDB" id="2046657at2"/>
<evidence type="ECO:0000313" key="2">
    <source>
        <dbReference type="EMBL" id="KAA8500578.1"/>
    </source>
</evidence>
<protein>
    <submittedName>
        <fullName evidence="2">Uncharacterized protein</fullName>
    </submittedName>
</protein>
<feature type="compositionally biased region" description="Polar residues" evidence="1">
    <location>
        <begin position="1"/>
        <end position="24"/>
    </location>
</feature>
<gene>
    <name evidence="2" type="ORF">FNY66_12660</name>
</gene>
<keyword evidence="3" id="KW-1185">Reference proteome</keyword>